<dbReference type="GO" id="GO:0004557">
    <property type="term" value="F:alpha-galactosidase activity"/>
    <property type="evidence" value="ECO:0007669"/>
    <property type="project" value="UniProtKB-EC"/>
</dbReference>
<dbReference type="Gene3D" id="3.20.20.70">
    <property type="entry name" value="Aldolase class I"/>
    <property type="match status" value="1"/>
</dbReference>
<dbReference type="Proteomes" id="UP000028984">
    <property type="component" value="Unassembled WGS sequence"/>
</dbReference>
<evidence type="ECO:0000256" key="4">
    <source>
        <dbReference type="ARBA" id="ARBA00023295"/>
    </source>
</evidence>
<feature type="domain" description="Glycosyl hydrolase family 36 C-terminal" evidence="5">
    <location>
        <begin position="667"/>
        <end position="763"/>
    </location>
</feature>
<dbReference type="Gene3D" id="2.60.40.1180">
    <property type="entry name" value="Golgi alpha-mannosidase II"/>
    <property type="match status" value="1"/>
</dbReference>
<dbReference type="RefSeq" id="WP_238566990.1">
    <property type="nucleotide sequence ID" value="NZ_JDUW01000001.1"/>
</dbReference>
<reference evidence="7 8" key="1">
    <citation type="submission" date="2014-03" db="EMBL/GenBank/DDBJ databases">
        <title>Genomics of Bifidobacteria.</title>
        <authorList>
            <person name="Ventura M."/>
            <person name="Milani C."/>
            <person name="Lugli G.A."/>
        </authorList>
    </citation>
    <scope>NUCLEOTIDE SEQUENCE [LARGE SCALE GENOMIC DNA]</scope>
    <source>
        <strain evidence="7 8">DSM 23975</strain>
    </source>
</reference>
<keyword evidence="3 7" id="KW-0378">Hydrolase</keyword>
<evidence type="ECO:0000259" key="5">
    <source>
        <dbReference type="Pfam" id="PF16874"/>
    </source>
</evidence>
<comment type="catalytic activity">
    <reaction evidence="1">
        <text>Hydrolysis of terminal, non-reducing alpha-D-galactose residues in alpha-D-galactosides, including galactose oligosaccharides, galactomannans and galactolipids.</text>
        <dbReference type="EC" id="3.2.1.22"/>
    </reaction>
</comment>
<dbReference type="EMBL" id="JGZK01000003">
    <property type="protein sequence ID" value="KFI87114.1"/>
    <property type="molecule type" value="Genomic_DNA"/>
</dbReference>
<keyword evidence="4 7" id="KW-0326">Glycosidase</keyword>
<dbReference type="Pfam" id="PF02065">
    <property type="entry name" value="Melibiase"/>
    <property type="match status" value="1"/>
</dbReference>
<dbReference type="PANTHER" id="PTHR43053:SF3">
    <property type="entry name" value="ALPHA-GALACTOSIDASE C-RELATED"/>
    <property type="match status" value="1"/>
</dbReference>
<name>A0A087CV14_9BIFI</name>
<dbReference type="Pfam" id="PF16874">
    <property type="entry name" value="Glyco_hydro_36C"/>
    <property type="match status" value="1"/>
</dbReference>
<sequence>MMFDQGPHTVLRGGGVCVVLKTPADDMPQVEYWGRDIVGPTGDCGCAIGNDTCAGCATAGSSACPLNESVLAALDAMTLKDTPPNKPDAAWRPSLLPQGAEGWAGRAGLECARGGRPVYARWTHVETTAGPSSLAVAAEDAVNGLKLDATLRITASGLVVARHTITNTASPTGDSAAGPASTQLAANTGEPLTVSWLDATLPMPKRADTLTQFTGRWPLEKQPATGPLPVGSITRDCRRGKTGHDSPWMFIASIGAPRNQTGDIWACHLAWSGNQTYRIDNLPAHEPVIGAGELLGPGEIRLNPGDSYTTPEVCFSYSDRGLDGIADRFHGWLRSLPGHVDFAAKPRPFTLNTWEAVYFNHDEATLKRLADHAAQVGVERFVLDDGWFHERRDDTRGLGDWVVDPAVWSNGLDGLATHVHDLGMEFGLWFEPEMVNLDSDLAREHPDWILAAPEAVPGRADLSYRTQYVLDLANPDAYAHVRDQMAALVEQLGVNYIKWDHNREVTEPMHDGRFGLHEQTEACYRLFDELKARFPGLEIESCSSGGARTDAGILQHADRIWASDSNDPRDRVDIQRWTELIVPPEMIGAHVGPSPAHSTARATDLSYRAAISLTGCSGFEWNILECTDEQIAVLRSFVALYKELRGLLHTGRVMHADCKDQALRARGVVNADRTHAVWVIATTDNIRDWLAERLQVTGLDPTRSYRVRMRREIGESHWGWVTPQWLTAAQDDDGNGGFTAPGRFLSEVGLQLPNLWPMQAIVLEFTAI</sequence>
<dbReference type="InterPro" id="IPR017853">
    <property type="entry name" value="GH"/>
</dbReference>
<dbReference type="GO" id="GO:0016052">
    <property type="term" value="P:carbohydrate catabolic process"/>
    <property type="evidence" value="ECO:0007669"/>
    <property type="project" value="InterPro"/>
</dbReference>
<dbReference type="InterPro" id="IPR013785">
    <property type="entry name" value="Aldolase_TIM"/>
</dbReference>
<evidence type="ECO:0000256" key="2">
    <source>
        <dbReference type="ARBA" id="ARBA00012755"/>
    </source>
</evidence>
<gene>
    <name evidence="7" type="ORF">BREU_0135</name>
</gene>
<dbReference type="InterPro" id="IPR031704">
    <property type="entry name" value="Glyco_hydro_36_N"/>
</dbReference>
<comment type="caution">
    <text evidence="7">The sequence shown here is derived from an EMBL/GenBank/DDBJ whole genome shotgun (WGS) entry which is preliminary data.</text>
</comment>
<dbReference type="InterPro" id="IPR013780">
    <property type="entry name" value="Glyco_hydro_b"/>
</dbReference>
<dbReference type="STRING" id="1437610.BREU_0135"/>
<evidence type="ECO:0000256" key="3">
    <source>
        <dbReference type="ARBA" id="ARBA00022801"/>
    </source>
</evidence>
<dbReference type="PRINTS" id="PR00743">
    <property type="entry name" value="GLHYDRLASE36"/>
</dbReference>
<dbReference type="InterPro" id="IPR031705">
    <property type="entry name" value="Glyco_hydro_36_C"/>
</dbReference>
<keyword evidence="8" id="KW-1185">Reference proteome</keyword>
<feature type="domain" description="Glycosyl hydrolase family 36 N-terminal" evidence="6">
    <location>
        <begin position="181"/>
        <end position="302"/>
    </location>
</feature>
<dbReference type="PROSITE" id="PS00512">
    <property type="entry name" value="ALPHA_GALACTOSIDASE"/>
    <property type="match status" value="1"/>
</dbReference>
<organism evidence="7 8">
    <name type="scientific">Bifidobacterium reuteri DSM 23975</name>
    <dbReference type="NCBI Taxonomy" id="1437610"/>
    <lineage>
        <taxon>Bacteria</taxon>
        <taxon>Bacillati</taxon>
        <taxon>Actinomycetota</taxon>
        <taxon>Actinomycetes</taxon>
        <taxon>Bifidobacteriales</taxon>
        <taxon>Bifidobacteriaceae</taxon>
        <taxon>Bifidobacterium</taxon>
    </lineage>
</organism>
<dbReference type="InterPro" id="IPR000111">
    <property type="entry name" value="Glyco_hydro_27/36_CS"/>
</dbReference>
<evidence type="ECO:0000313" key="7">
    <source>
        <dbReference type="EMBL" id="KFI87114.1"/>
    </source>
</evidence>
<dbReference type="Pfam" id="PF16875">
    <property type="entry name" value="Glyco_hydro_36N"/>
    <property type="match status" value="1"/>
</dbReference>
<evidence type="ECO:0000259" key="6">
    <source>
        <dbReference type="Pfam" id="PF16875"/>
    </source>
</evidence>
<protein>
    <recommendedName>
        <fullName evidence="2">alpha-galactosidase</fullName>
        <ecNumber evidence="2">3.2.1.22</ecNumber>
    </recommendedName>
</protein>
<dbReference type="FunFam" id="3.20.20.70:FF:000118">
    <property type="entry name" value="Alpha-galactosidase"/>
    <property type="match status" value="1"/>
</dbReference>
<dbReference type="Gene3D" id="2.70.98.60">
    <property type="entry name" value="alpha-galactosidase from lactobacil brevis"/>
    <property type="match status" value="1"/>
</dbReference>
<dbReference type="AlphaFoldDB" id="A0A087CV14"/>
<dbReference type="InterPro" id="IPR050985">
    <property type="entry name" value="Alpha-glycosidase_related"/>
</dbReference>
<proteinExistence type="predicted"/>
<accession>A0A087CV14</accession>
<dbReference type="eggNOG" id="COG3345">
    <property type="taxonomic scope" value="Bacteria"/>
</dbReference>
<dbReference type="InterPro" id="IPR038417">
    <property type="entry name" value="Alpga-gal_N_sf"/>
</dbReference>
<dbReference type="SUPFAM" id="SSF51445">
    <property type="entry name" value="(Trans)glycosidases"/>
    <property type="match status" value="1"/>
</dbReference>
<evidence type="ECO:0000256" key="1">
    <source>
        <dbReference type="ARBA" id="ARBA00001255"/>
    </source>
</evidence>
<dbReference type="InterPro" id="IPR002252">
    <property type="entry name" value="Glyco_hydro_36"/>
</dbReference>
<evidence type="ECO:0000313" key="8">
    <source>
        <dbReference type="Proteomes" id="UP000028984"/>
    </source>
</evidence>
<dbReference type="EC" id="3.2.1.22" evidence="2"/>
<dbReference type="PANTHER" id="PTHR43053">
    <property type="entry name" value="GLYCOSIDASE FAMILY 31"/>
    <property type="match status" value="1"/>
</dbReference>
<dbReference type="CDD" id="cd14791">
    <property type="entry name" value="GH36"/>
    <property type="match status" value="1"/>
</dbReference>